<evidence type="ECO:0008006" key="4">
    <source>
        <dbReference type="Google" id="ProtNLM"/>
    </source>
</evidence>
<evidence type="ECO:0000313" key="3">
    <source>
        <dbReference type="Proteomes" id="UP000516260"/>
    </source>
</evidence>
<protein>
    <recommendedName>
        <fullName evidence="4">Transforming acidic coiled-coil-containing protein C-terminal domain-containing protein</fullName>
    </recommendedName>
</protein>
<evidence type="ECO:0000256" key="1">
    <source>
        <dbReference type="SAM" id="MobiDB-lite"/>
    </source>
</evidence>
<feature type="compositionally biased region" description="Polar residues" evidence="1">
    <location>
        <begin position="1"/>
        <end position="10"/>
    </location>
</feature>
<dbReference type="PANTHER" id="PTHR13924:SF4">
    <property type="entry name" value="TRANSFORMING ACIDIC COILED-COIL-CONTAINING PROTEIN 3"/>
    <property type="match status" value="1"/>
</dbReference>
<dbReference type="GO" id="GO:0005737">
    <property type="term" value="C:cytoplasm"/>
    <property type="evidence" value="ECO:0007669"/>
    <property type="project" value="TreeGrafter"/>
</dbReference>
<dbReference type="GO" id="GO:0007052">
    <property type="term" value="P:mitotic spindle organization"/>
    <property type="evidence" value="ECO:0007669"/>
    <property type="project" value="InterPro"/>
</dbReference>
<comment type="caution">
    <text evidence="2">The sequence shown here is derived from an EMBL/GenBank/DDBJ whole genome shotgun (WGS) entry which is preliminary data.</text>
</comment>
<dbReference type="EMBL" id="SWLE01000010">
    <property type="protein sequence ID" value="TNM95430.1"/>
    <property type="molecule type" value="Genomic_DNA"/>
</dbReference>
<dbReference type="Proteomes" id="UP000516260">
    <property type="component" value="Chromosome 18"/>
</dbReference>
<sequence>MTSLQINDENSGVCPPRKHNTSIDDIFALDQPTGRPSILRQTENLPSKTVPKGTKVCFQTPRRDPLTKRIVSPTKTAKMTSVDECSKVIEPSHLDEVNPLLKEATDQLVEPKQDFSSFPDDDMPIQSKGDYNFDFDNLDAINPFQGSNKMILSPPRPAVENSPTHQTESHDTKSVNISEPCSKIDSALDETLPFTPSVENSLADISANISSTESSVVTVSKAPALNSSTAAPEEPQCAATSTNAEEDQVSGTSVEDAPLPAEASYAFDFDNLDAINPFQTGGSKIPNSPVLGQQIEYDNPPAEEITGNETSDVVDLPSVPLEAPVQPELNPVAAGAPVSANAAISAVPESQPTDVPVKGGPVKLEFNFDDGNEVRRKPPPKKFGKRPPSVTSKAGKPPSDTEPAKEPLATPDKTEVEIPALKGSYSFDFEKS</sequence>
<keyword evidence="3" id="KW-1185">Reference proteome</keyword>
<dbReference type="AlphaFoldDB" id="A0A4Z2BVR5"/>
<dbReference type="GO" id="GO:0021987">
    <property type="term" value="P:cerebral cortex development"/>
    <property type="evidence" value="ECO:0007669"/>
    <property type="project" value="TreeGrafter"/>
</dbReference>
<dbReference type="PANTHER" id="PTHR13924">
    <property type="entry name" value="TRANSFORMING ACIDIC COILED-COIL CONTAINING PROTEIN 1/2"/>
    <property type="match status" value="1"/>
</dbReference>
<feature type="region of interest" description="Disordered" evidence="1">
    <location>
        <begin position="345"/>
        <end position="432"/>
    </location>
</feature>
<organism evidence="2 3">
    <name type="scientific">Takifugu bimaculatus</name>
    <dbReference type="NCBI Taxonomy" id="433685"/>
    <lineage>
        <taxon>Eukaryota</taxon>
        <taxon>Metazoa</taxon>
        <taxon>Chordata</taxon>
        <taxon>Craniata</taxon>
        <taxon>Vertebrata</taxon>
        <taxon>Euteleostomi</taxon>
        <taxon>Actinopterygii</taxon>
        <taxon>Neopterygii</taxon>
        <taxon>Teleostei</taxon>
        <taxon>Neoteleostei</taxon>
        <taxon>Acanthomorphata</taxon>
        <taxon>Eupercaria</taxon>
        <taxon>Tetraodontiformes</taxon>
        <taxon>Tetradontoidea</taxon>
        <taxon>Tetraodontidae</taxon>
        <taxon>Takifugu</taxon>
    </lineage>
</organism>
<accession>A0A4Z2BVR5</accession>
<dbReference type="GO" id="GO:0007097">
    <property type="term" value="P:nuclear migration"/>
    <property type="evidence" value="ECO:0007669"/>
    <property type="project" value="TreeGrafter"/>
</dbReference>
<feature type="region of interest" description="Disordered" evidence="1">
    <location>
        <begin position="146"/>
        <end position="182"/>
    </location>
</feature>
<feature type="region of interest" description="Disordered" evidence="1">
    <location>
        <begin position="1"/>
        <end position="23"/>
    </location>
</feature>
<evidence type="ECO:0000313" key="2">
    <source>
        <dbReference type="EMBL" id="TNM95430.1"/>
    </source>
</evidence>
<reference evidence="2 3" key="1">
    <citation type="submission" date="2019-04" db="EMBL/GenBank/DDBJ databases">
        <title>The sequence and de novo assembly of Takifugu bimaculatus genome using PacBio and Hi-C technologies.</title>
        <authorList>
            <person name="Xu P."/>
            <person name="Liu B."/>
            <person name="Zhou Z."/>
        </authorList>
    </citation>
    <scope>NUCLEOTIDE SEQUENCE [LARGE SCALE GENOMIC DNA]</scope>
    <source>
        <strain evidence="2">TB-2018</strain>
        <tissue evidence="2">Muscle</tissue>
    </source>
</reference>
<proteinExistence type="predicted"/>
<name>A0A4Z2BVR5_9TELE</name>
<feature type="region of interest" description="Disordered" evidence="1">
    <location>
        <begin position="225"/>
        <end position="257"/>
    </location>
</feature>
<dbReference type="InterPro" id="IPR039915">
    <property type="entry name" value="TACC"/>
</dbReference>
<gene>
    <name evidence="2" type="ORF">fugu_016513</name>
</gene>
<feature type="compositionally biased region" description="Polar residues" evidence="1">
    <location>
        <begin position="238"/>
        <end position="253"/>
    </location>
</feature>